<keyword evidence="5" id="KW-1185">Reference proteome</keyword>
<keyword evidence="1" id="KW-0880">Kelch repeat</keyword>
<dbReference type="Pfam" id="PF07707">
    <property type="entry name" value="BACK"/>
    <property type="match status" value="1"/>
</dbReference>
<dbReference type="SMART" id="SM00225">
    <property type="entry name" value="BTB"/>
    <property type="match status" value="1"/>
</dbReference>
<dbReference type="OrthoDB" id="191037at2759"/>
<evidence type="ECO:0000259" key="3">
    <source>
        <dbReference type="PROSITE" id="PS50097"/>
    </source>
</evidence>
<name>A0A7L3LLG8_9CHAR</name>
<dbReference type="CDD" id="cd18450">
    <property type="entry name" value="BACK_KLHL10"/>
    <property type="match status" value="1"/>
</dbReference>
<dbReference type="InterPro" id="IPR000210">
    <property type="entry name" value="BTB/POZ_dom"/>
</dbReference>
<organism evidence="4 5">
    <name type="scientific">Turnix velox</name>
    <name type="common">Little buttonquail</name>
    <dbReference type="NCBI Taxonomy" id="2529409"/>
    <lineage>
        <taxon>Eukaryota</taxon>
        <taxon>Metazoa</taxon>
        <taxon>Chordata</taxon>
        <taxon>Craniata</taxon>
        <taxon>Vertebrata</taxon>
        <taxon>Euteleostomi</taxon>
        <taxon>Archelosauria</taxon>
        <taxon>Archosauria</taxon>
        <taxon>Dinosauria</taxon>
        <taxon>Saurischia</taxon>
        <taxon>Theropoda</taxon>
        <taxon>Coelurosauria</taxon>
        <taxon>Aves</taxon>
        <taxon>Neognathae</taxon>
        <taxon>Neoaves</taxon>
        <taxon>Charadriiformes</taxon>
        <taxon>Turnicidae</taxon>
        <taxon>Turnix</taxon>
    </lineage>
</organism>
<feature type="non-terminal residue" evidence="4">
    <location>
        <position position="433"/>
    </location>
</feature>
<feature type="non-terminal residue" evidence="4">
    <location>
        <position position="1"/>
    </location>
</feature>
<keyword evidence="2" id="KW-0677">Repeat</keyword>
<dbReference type="InterPro" id="IPR011333">
    <property type="entry name" value="SKP1/BTB/POZ_sf"/>
</dbReference>
<protein>
    <submittedName>
        <fullName evidence="4">KLH10 protein</fullName>
    </submittedName>
</protein>
<sequence length="433" mass="49414">RRRQLGCSGPVSGAMERKMSAMACAIFNDLRLEGKLCDVIISVDGVEFNAHKNILCSCSHYFRALFASKWSSTDKTVYKIEGVTPEMMRLIIEYAYVRTVHVTPDNVESLLVAADQFNVMGIVRLCCEFLSAHMSSENVLGIYRLSDFCYCPELREAAQTFFLRHFEDVTRTSREFLELSVEEFMGFLEKDELNVKQEEMAFEAILKWIDHSPQERAWHVAALLGKVRLALMQTEYFMNNVKTHQYVKDNEECKSLIIKALMQMYNLDMYGQPSYELGLDLTRPRLPCSVLFAIGGWSGGSPTNAIETYDSRADQWVNVTCEQESPLAYHGTAYFKGFIYVVGGFDSMDYFSSVKRFDPLKKTWQQVAPMHSRRCYVSVTVLNGLLYALGGFDGHTRLNTAEQYEPDTNQWTLIPSMHERRSDASAAALHDKV</sequence>
<dbReference type="PANTHER" id="PTHR45632">
    <property type="entry name" value="LD33804P"/>
    <property type="match status" value="1"/>
</dbReference>
<comment type="caution">
    <text evidence="4">The sequence shown here is derived from an EMBL/GenBank/DDBJ whole genome shotgun (WGS) entry which is preliminary data.</text>
</comment>
<dbReference type="Gene3D" id="1.25.40.420">
    <property type="match status" value="1"/>
</dbReference>
<dbReference type="SUPFAM" id="SSF117281">
    <property type="entry name" value="Kelch motif"/>
    <property type="match status" value="1"/>
</dbReference>
<dbReference type="SMART" id="SM00612">
    <property type="entry name" value="Kelch"/>
    <property type="match status" value="3"/>
</dbReference>
<dbReference type="PROSITE" id="PS50097">
    <property type="entry name" value="BTB"/>
    <property type="match status" value="1"/>
</dbReference>
<dbReference type="InterPro" id="IPR006652">
    <property type="entry name" value="Kelch_1"/>
</dbReference>
<dbReference type="InterPro" id="IPR011705">
    <property type="entry name" value="BACK"/>
</dbReference>
<evidence type="ECO:0000256" key="1">
    <source>
        <dbReference type="ARBA" id="ARBA00022441"/>
    </source>
</evidence>
<dbReference type="Pfam" id="PF00651">
    <property type="entry name" value="BTB"/>
    <property type="match status" value="1"/>
</dbReference>
<gene>
    <name evidence="4" type="primary">Klhl10</name>
    <name evidence="4" type="ORF">TURVEL_R02586</name>
</gene>
<reference evidence="4 5" key="1">
    <citation type="submission" date="2019-09" db="EMBL/GenBank/DDBJ databases">
        <title>Bird 10,000 Genomes (B10K) Project - Family phase.</title>
        <authorList>
            <person name="Zhang G."/>
        </authorList>
    </citation>
    <scope>NUCLEOTIDE SEQUENCE [LARGE SCALE GENOMIC DNA]</scope>
    <source>
        <strain evidence="4">B10K-DU-029-46</strain>
    </source>
</reference>
<dbReference type="EMBL" id="VZTY01019498">
    <property type="protein sequence ID" value="NXU54038.1"/>
    <property type="molecule type" value="Genomic_DNA"/>
</dbReference>
<dbReference type="PANTHER" id="PTHR45632:SF3">
    <property type="entry name" value="KELCH-LIKE PROTEIN 32"/>
    <property type="match status" value="1"/>
</dbReference>
<dbReference type="PRINTS" id="PR00501">
    <property type="entry name" value="KELCHREPEAT"/>
</dbReference>
<proteinExistence type="predicted"/>
<evidence type="ECO:0000256" key="2">
    <source>
        <dbReference type="ARBA" id="ARBA00022737"/>
    </source>
</evidence>
<accession>A0A7L3LLG8</accession>
<dbReference type="Proteomes" id="UP000582182">
    <property type="component" value="Unassembled WGS sequence"/>
</dbReference>
<dbReference type="FunFam" id="1.25.40.420:FF:000001">
    <property type="entry name" value="Kelch-like family member 12"/>
    <property type="match status" value="1"/>
</dbReference>
<dbReference type="SMART" id="SM00875">
    <property type="entry name" value="BACK"/>
    <property type="match status" value="1"/>
</dbReference>
<dbReference type="SUPFAM" id="SSF54695">
    <property type="entry name" value="POZ domain"/>
    <property type="match status" value="1"/>
</dbReference>
<dbReference type="InterPro" id="IPR030608">
    <property type="entry name" value="KLHL10_BTB/POZ"/>
</dbReference>
<evidence type="ECO:0000313" key="5">
    <source>
        <dbReference type="Proteomes" id="UP000582182"/>
    </source>
</evidence>
<evidence type="ECO:0000313" key="4">
    <source>
        <dbReference type="EMBL" id="NXU54038.1"/>
    </source>
</evidence>
<dbReference type="InterPro" id="IPR015915">
    <property type="entry name" value="Kelch-typ_b-propeller"/>
</dbReference>
<dbReference type="Pfam" id="PF01344">
    <property type="entry name" value="Kelch_1"/>
    <property type="match status" value="3"/>
</dbReference>
<feature type="domain" description="BTB" evidence="3">
    <location>
        <begin position="37"/>
        <end position="104"/>
    </location>
</feature>
<dbReference type="CDD" id="cd18240">
    <property type="entry name" value="BTB_POZ_KLHL10"/>
    <property type="match status" value="1"/>
</dbReference>
<dbReference type="AlphaFoldDB" id="A0A7L3LLG8"/>
<dbReference type="Gene3D" id="3.30.710.10">
    <property type="entry name" value="Potassium Channel Kv1.1, Chain A"/>
    <property type="match status" value="1"/>
</dbReference>
<dbReference type="Gene3D" id="2.120.10.80">
    <property type="entry name" value="Kelch-type beta propeller"/>
    <property type="match status" value="1"/>
</dbReference>